<dbReference type="InterPro" id="IPR051558">
    <property type="entry name" value="Metallophosphoesterase_PAP"/>
</dbReference>
<dbReference type="InParanoid" id="A0A024FVU1"/>
<evidence type="ECO:0000259" key="3">
    <source>
        <dbReference type="Pfam" id="PF00149"/>
    </source>
</evidence>
<gene>
    <name evidence="4" type="ORF">BN9_116950</name>
</gene>
<dbReference type="InterPro" id="IPR029052">
    <property type="entry name" value="Metallo-depent_PP-like"/>
</dbReference>
<keyword evidence="1" id="KW-0732">Signal</keyword>
<dbReference type="EMBL" id="CAIX01000404">
    <property type="protein sequence ID" value="CCI10784.1"/>
    <property type="molecule type" value="Genomic_DNA"/>
</dbReference>
<proteinExistence type="predicted"/>
<evidence type="ECO:0000313" key="4">
    <source>
        <dbReference type="EMBL" id="CCI10784.1"/>
    </source>
</evidence>
<keyword evidence="5" id="KW-1185">Reference proteome</keyword>
<dbReference type="Gene3D" id="3.60.21.10">
    <property type="match status" value="1"/>
</dbReference>
<accession>A0A024FVU1</accession>
<dbReference type="GO" id="GO:0016787">
    <property type="term" value="F:hydrolase activity"/>
    <property type="evidence" value="ECO:0007669"/>
    <property type="project" value="UniProtKB-KW"/>
</dbReference>
<dbReference type="Proteomes" id="UP000053237">
    <property type="component" value="Unassembled WGS sequence"/>
</dbReference>
<dbReference type="Pfam" id="PF00149">
    <property type="entry name" value="Metallophos"/>
    <property type="match status" value="1"/>
</dbReference>
<dbReference type="SUPFAM" id="SSF56300">
    <property type="entry name" value="Metallo-dependent phosphatases"/>
    <property type="match status" value="1"/>
</dbReference>
<dbReference type="OrthoDB" id="411211at2759"/>
<evidence type="ECO:0000256" key="2">
    <source>
        <dbReference type="ARBA" id="ARBA00022801"/>
    </source>
</evidence>
<organism evidence="4 5">
    <name type="scientific">Albugo candida</name>
    <dbReference type="NCBI Taxonomy" id="65357"/>
    <lineage>
        <taxon>Eukaryota</taxon>
        <taxon>Sar</taxon>
        <taxon>Stramenopiles</taxon>
        <taxon>Oomycota</taxon>
        <taxon>Peronosporomycetes</taxon>
        <taxon>Albuginales</taxon>
        <taxon>Albuginaceae</taxon>
        <taxon>Albugo</taxon>
    </lineage>
</organism>
<reference evidence="4 5" key="1">
    <citation type="submission" date="2012-05" db="EMBL/GenBank/DDBJ databases">
        <title>Recombination and specialization in a pathogen metapopulation.</title>
        <authorList>
            <person name="Gardiner A."/>
            <person name="Kemen E."/>
            <person name="Schultz-Larsen T."/>
            <person name="MacLean D."/>
            <person name="Van Oosterhout C."/>
            <person name="Jones J.D.G."/>
        </authorList>
    </citation>
    <scope>NUCLEOTIDE SEQUENCE [LARGE SCALE GENOMIC DNA]</scope>
    <source>
        <strain evidence="4 5">Ac Nc2</strain>
    </source>
</reference>
<protein>
    <recommendedName>
        <fullName evidence="3">Calcineurin-like phosphoesterase domain-containing protein</fullName>
    </recommendedName>
</protein>
<comment type="caution">
    <text evidence="4">The sequence shown here is derived from an EMBL/GenBank/DDBJ whole genome shotgun (WGS) entry which is preliminary data.</text>
</comment>
<dbReference type="InterPro" id="IPR004843">
    <property type="entry name" value="Calcineurin-like_PHP"/>
</dbReference>
<feature type="domain" description="Calcineurin-like phosphoesterase" evidence="3">
    <location>
        <begin position="107"/>
        <end position="269"/>
    </location>
</feature>
<evidence type="ECO:0000313" key="5">
    <source>
        <dbReference type="Proteomes" id="UP000053237"/>
    </source>
</evidence>
<keyword evidence="2" id="KW-0378">Hydrolase</keyword>
<sequence length="364" mass="41965">MRPPSKPVKKLTLECMKPQRNQSVMDEHVQNREVEFVAYKELKSIVRVTQDKDNLPYSRVKMKTYKPIEEENVIRFIVLGNAGVPNYHVGMKFEGIHAAIGDKLVSLKDNIDFVVMTGDNFLGKGVWGCDDPQWEKVWFERLKVEELGVPWFTVLGDRDMLGDASTQYNFHKCEGKERMSKYWITPSENYLLLVDETVKMFFLNTNKKISKPNMEPILTMLTRSNVGLVIGHHHIDNPVHYDGTALLRSDIVALRSRHFETYISGHDPVLKHVKEAQRSHITVGTSGGLMTCSFIDCPDAVTMDKTDGRETERMEVLNEKSYGFAVVTVQKEEMKNVVQFFKYVDNEYGSFYWDETSKQELYSP</sequence>
<dbReference type="STRING" id="65357.A0A024FVU1"/>
<evidence type="ECO:0000256" key="1">
    <source>
        <dbReference type="ARBA" id="ARBA00022729"/>
    </source>
</evidence>
<name>A0A024FVU1_9STRA</name>
<dbReference type="AlphaFoldDB" id="A0A024FVU1"/>
<dbReference type="PANTHER" id="PTHR10161">
    <property type="entry name" value="TARTRATE-RESISTANT ACID PHOSPHATASE TYPE 5"/>
    <property type="match status" value="1"/>
</dbReference>
<dbReference type="PANTHER" id="PTHR10161:SF14">
    <property type="entry name" value="TARTRATE-RESISTANT ACID PHOSPHATASE TYPE 5"/>
    <property type="match status" value="1"/>
</dbReference>